<dbReference type="InterPro" id="IPR011903">
    <property type="entry name" value="TON_0319-like"/>
</dbReference>
<gene>
    <name evidence="4" type="ORF">J9259_03365</name>
    <name evidence="5" type="ORF">KIY12_04855</name>
</gene>
<dbReference type="PROSITE" id="PS51354">
    <property type="entry name" value="GLUTAREDOXIN_2"/>
    <property type="match status" value="1"/>
</dbReference>
<dbReference type="Proteomes" id="UP000750197">
    <property type="component" value="Unassembled WGS sequence"/>
</dbReference>
<name>A0A8J8CDW4_9ARCH</name>
<dbReference type="InterPro" id="IPR036249">
    <property type="entry name" value="Thioredoxin-like_sf"/>
</dbReference>
<keyword evidence="2" id="KW-0813">Transport</keyword>
<evidence type="ECO:0000256" key="1">
    <source>
        <dbReference type="ARBA" id="ARBA00007787"/>
    </source>
</evidence>
<keyword evidence="2" id="KW-0249">Electron transport</keyword>
<evidence type="ECO:0000313" key="4">
    <source>
        <dbReference type="EMBL" id="MBX8631547.1"/>
    </source>
</evidence>
<dbReference type="PANTHER" id="PTHR37170">
    <property type="entry name" value="GLUTAREDOXIN-RELATED"/>
    <property type="match status" value="1"/>
</dbReference>
<accession>A0A8J8CDW4</accession>
<dbReference type="Gene3D" id="3.40.30.10">
    <property type="entry name" value="Glutaredoxin"/>
    <property type="match status" value="2"/>
</dbReference>
<dbReference type="Proteomes" id="UP000716004">
    <property type="component" value="Unassembled WGS sequence"/>
</dbReference>
<sequence>MQLIQEKERVKLKEIFDSELKGNVKLILFTSKSDCEYCDDTSQLLSEMAEISGGKLSVEKHDLEKEGELAEKYRVDKAPAIIIPFGSSEGVRYYGIPGGYEFMSLVEDMVDASKGSTELSETVRSEIRKISSDVHIQVFVTPTCPWCPKAVRTAHQFAMENSRITADMVEASEFPDLAASFEVMAVPKVVINNDTSFEGAIPEDSFLDYVKKSLA</sequence>
<comment type="caution">
    <text evidence="5">The sequence shown here is derived from an EMBL/GenBank/DDBJ whole genome shotgun (WGS) entry which is preliminary data.</text>
</comment>
<dbReference type="AlphaFoldDB" id="A0A8J8CDW4"/>
<dbReference type="InterPro" id="IPR012336">
    <property type="entry name" value="Thioredoxin-like_fold"/>
</dbReference>
<dbReference type="Pfam" id="PF13192">
    <property type="entry name" value="Thioredoxin_3"/>
    <property type="match status" value="1"/>
</dbReference>
<evidence type="ECO:0000259" key="3">
    <source>
        <dbReference type="Pfam" id="PF13192"/>
    </source>
</evidence>
<evidence type="ECO:0000313" key="6">
    <source>
        <dbReference type="Proteomes" id="UP000750197"/>
    </source>
</evidence>
<feature type="domain" description="Thioredoxin-like fold" evidence="3">
    <location>
        <begin position="135"/>
        <end position="207"/>
    </location>
</feature>
<organism evidence="5 6">
    <name type="scientific">Candidatus Sysuiplasma superficiale</name>
    <dbReference type="NCBI Taxonomy" id="2823368"/>
    <lineage>
        <taxon>Archaea</taxon>
        <taxon>Methanobacteriati</taxon>
        <taxon>Thermoplasmatota</taxon>
        <taxon>Thermoplasmata</taxon>
        <taxon>Candidatus Sysuiplasmatales</taxon>
        <taxon>Candidatus Sysuiplasmataceae</taxon>
        <taxon>Candidatus Sysuiplasma</taxon>
    </lineage>
</organism>
<evidence type="ECO:0000256" key="2">
    <source>
        <dbReference type="ARBA" id="ARBA00022982"/>
    </source>
</evidence>
<protein>
    <submittedName>
        <fullName evidence="5">Thioredoxin family protein</fullName>
    </submittedName>
</protein>
<dbReference type="NCBIfam" id="TIGR02187">
    <property type="entry name" value="PDO_seleno_TRX"/>
    <property type="match status" value="1"/>
</dbReference>
<evidence type="ECO:0000313" key="5">
    <source>
        <dbReference type="EMBL" id="MBX8644037.1"/>
    </source>
</evidence>
<dbReference type="EMBL" id="JAGVSJ010000005">
    <property type="protein sequence ID" value="MBX8631547.1"/>
    <property type="molecule type" value="Genomic_DNA"/>
</dbReference>
<dbReference type="SUPFAM" id="SSF52833">
    <property type="entry name" value="Thioredoxin-like"/>
    <property type="match status" value="2"/>
</dbReference>
<reference evidence="5" key="1">
    <citation type="submission" date="2021-05" db="EMBL/GenBank/DDBJ databases">
        <title>Genomic insights into ecological role and evolution of a novel Thermoplasmata order Candidatus Sysuiplasmatales.</title>
        <authorList>
            <person name="Yuan Y."/>
        </authorList>
    </citation>
    <scope>NUCLEOTIDE SEQUENCE</scope>
    <source>
        <strain evidence="5">TUT19-bin139</strain>
        <strain evidence="4">YP2-bin.285</strain>
    </source>
</reference>
<dbReference type="PANTHER" id="PTHR37170:SF1">
    <property type="entry name" value="GLUTAREDOXIN-LIKE PROTEIN"/>
    <property type="match status" value="1"/>
</dbReference>
<proteinExistence type="inferred from homology"/>
<dbReference type="EMBL" id="JAHEAC010000034">
    <property type="protein sequence ID" value="MBX8644037.1"/>
    <property type="molecule type" value="Genomic_DNA"/>
</dbReference>
<dbReference type="CDD" id="cd02973">
    <property type="entry name" value="TRX_GRX_like"/>
    <property type="match status" value="1"/>
</dbReference>
<comment type="similarity">
    <text evidence="1">Belongs to the glutaredoxin family.</text>
</comment>